<gene>
    <name evidence="6" type="ORF">DHEL01_v211118</name>
</gene>
<feature type="domain" description="Ketosynthase family 3 (KS3)" evidence="5">
    <location>
        <begin position="10"/>
        <end position="445"/>
    </location>
</feature>
<dbReference type="InParanoid" id="A0A2P5HJP7"/>
<dbReference type="InterPro" id="IPR014031">
    <property type="entry name" value="Ketoacyl_synth_C"/>
</dbReference>
<keyword evidence="4" id="KW-0560">Oxidoreductase</keyword>
<evidence type="ECO:0000259" key="5">
    <source>
        <dbReference type="PROSITE" id="PS52004"/>
    </source>
</evidence>
<dbReference type="InterPro" id="IPR016036">
    <property type="entry name" value="Malonyl_transacylase_ACP-bd"/>
</dbReference>
<dbReference type="InterPro" id="IPR001227">
    <property type="entry name" value="Ac_transferase_dom_sf"/>
</dbReference>
<dbReference type="PANTHER" id="PTHR43775:SF20">
    <property type="entry name" value="HYBRID PKS-NRPS SYNTHETASE APDA"/>
    <property type="match status" value="1"/>
</dbReference>
<dbReference type="InterPro" id="IPR014030">
    <property type="entry name" value="Ketoacyl_synth_N"/>
</dbReference>
<dbReference type="GO" id="GO:0016491">
    <property type="term" value="F:oxidoreductase activity"/>
    <property type="evidence" value="ECO:0007669"/>
    <property type="project" value="UniProtKB-KW"/>
</dbReference>
<organism evidence="6 7">
    <name type="scientific">Diaporthe helianthi</name>
    <dbReference type="NCBI Taxonomy" id="158607"/>
    <lineage>
        <taxon>Eukaryota</taxon>
        <taxon>Fungi</taxon>
        <taxon>Dikarya</taxon>
        <taxon>Ascomycota</taxon>
        <taxon>Pezizomycotina</taxon>
        <taxon>Sordariomycetes</taxon>
        <taxon>Sordariomycetidae</taxon>
        <taxon>Diaporthales</taxon>
        <taxon>Diaporthaceae</taxon>
        <taxon>Diaporthe</taxon>
    </lineage>
</organism>
<evidence type="ECO:0000256" key="3">
    <source>
        <dbReference type="ARBA" id="ARBA00022679"/>
    </source>
</evidence>
<evidence type="ECO:0000256" key="2">
    <source>
        <dbReference type="ARBA" id="ARBA00022553"/>
    </source>
</evidence>
<name>A0A2P5HJP7_DIAHE</name>
<dbReference type="InterPro" id="IPR020841">
    <property type="entry name" value="PKS_Beta-ketoAc_synthase_dom"/>
</dbReference>
<dbReference type="SUPFAM" id="SSF55048">
    <property type="entry name" value="Probable ACP-binding domain of malonyl-CoA ACP transacylase"/>
    <property type="match status" value="1"/>
</dbReference>
<protein>
    <submittedName>
        <fullName evidence="6">Beta-ketoacyl synthase domain-containing protein</fullName>
    </submittedName>
</protein>
<keyword evidence="2" id="KW-0597">Phosphoprotein</keyword>
<accession>A0A2P5HJP7</accession>
<dbReference type="OrthoDB" id="329835at2759"/>
<evidence type="ECO:0000256" key="4">
    <source>
        <dbReference type="ARBA" id="ARBA00023002"/>
    </source>
</evidence>
<dbReference type="PANTHER" id="PTHR43775">
    <property type="entry name" value="FATTY ACID SYNTHASE"/>
    <property type="match status" value="1"/>
</dbReference>
<dbReference type="GO" id="GO:0004315">
    <property type="term" value="F:3-oxoacyl-[acyl-carrier-protein] synthase activity"/>
    <property type="evidence" value="ECO:0007669"/>
    <property type="project" value="InterPro"/>
</dbReference>
<dbReference type="Gene3D" id="3.40.366.10">
    <property type="entry name" value="Malonyl-Coenzyme A Acyl Carrier Protein, domain 2"/>
    <property type="match status" value="1"/>
</dbReference>
<dbReference type="SUPFAM" id="SSF52151">
    <property type="entry name" value="FabD/lysophospholipase-like"/>
    <property type="match status" value="1"/>
</dbReference>
<dbReference type="PROSITE" id="PS52004">
    <property type="entry name" value="KS3_2"/>
    <property type="match status" value="1"/>
</dbReference>
<keyword evidence="1" id="KW-0596">Phosphopantetheine</keyword>
<dbReference type="Pfam" id="PF00109">
    <property type="entry name" value="ketoacyl-synt"/>
    <property type="match status" value="1"/>
</dbReference>
<dbReference type="GO" id="GO:0006633">
    <property type="term" value="P:fatty acid biosynthetic process"/>
    <property type="evidence" value="ECO:0007669"/>
    <property type="project" value="InterPro"/>
</dbReference>
<dbReference type="InterPro" id="IPR016039">
    <property type="entry name" value="Thiolase-like"/>
</dbReference>
<dbReference type="InterPro" id="IPR018201">
    <property type="entry name" value="Ketoacyl_synth_AS"/>
</dbReference>
<dbReference type="SMART" id="SM00825">
    <property type="entry name" value="PKS_KS"/>
    <property type="match status" value="1"/>
</dbReference>
<keyword evidence="3" id="KW-0808">Transferase</keyword>
<dbReference type="FunFam" id="3.40.47.10:FF:000019">
    <property type="entry name" value="Polyketide synthase type I"/>
    <property type="match status" value="1"/>
</dbReference>
<dbReference type="PROSITE" id="PS00606">
    <property type="entry name" value="KS3_1"/>
    <property type="match status" value="1"/>
</dbReference>
<sequence length="787" mass="84961">MAITEGRPLNEPIAIIGTGCRFPGGASSPSKLWDLLQNPRDLSKKIPKDRFDVDAFYHPDGSFHGRTNARYGYFLDEDPYAFDPSFFNIPPTEAETVDPQQRLLLETVYDSITAAGLKMEDLRGSPTAVYVGLMQRDFLDSQNYDLDALNIYAATGTAASILSNRVSYVFDWHGPSMTIDTACSSSLVAVHHAVEQLRTGLSKVAVAAGSNLMLGPVPFISASKLNMFSPQGRSRMWDVGADGYARGEGAGAVVMKTLSQAIADGDTIECIIRESGINQDGKTAGITMPNASAQEALIRQVYERAGLDVTKPEDRCQYFEAHGTGTPAGDPLEAQAISQAFFGPRQRLEGEDPLYVGSVKTIIGHTEGTAGIAGVIKGSQIIQHGLLVPNMLLNELSPRVKPFCRDLEVVTKHQEWPALKHNQPRRVSVNSFGFGGTNAHVILEAYVPCVDSPANGPSSSSAISPCLAPISLSANSETSLRATMEDLARFLKDRPETQVHDLAWALLKKRSNLQVRYTTQAKTAQGLWETLERDGALVQGKQSIATVSDLKLKPQVLGVFTGQGAQWPAMGKALITHVPYAYDIVSELDQSLQDLPAQYRPGWKLLDQLLLEGDASNVHDATFSQPLCCAVQIILTRLLQASGVDFKVVVGHSSGEIACAFAAGFISASQAIRIAYLRGLTSKQAGNPNGQAGAMMAIGSSFDDATELCELETFKGRITVAASNAPESTTISGDLDAVQEAQEILTDEGKFNRVLKVDKAYHSHHMAPCSEPYRGPPTFGHPHLWTT</sequence>
<dbReference type="SMART" id="SM00827">
    <property type="entry name" value="PKS_AT"/>
    <property type="match status" value="1"/>
</dbReference>
<dbReference type="Pfam" id="PF16197">
    <property type="entry name" value="KAsynt_C_assoc"/>
    <property type="match status" value="1"/>
</dbReference>
<dbReference type="EMBL" id="MAVT02001612">
    <property type="protein sequence ID" value="POS70490.1"/>
    <property type="molecule type" value="Genomic_DNA"/>
</dbReference>
<reference evidence="6" key="1">
    <citation type="submission" date="2017-09" db="EMBL/GenBank/DDBJ databases">
        <title>Polyketide synthases of a Diaporthe helianthi virulent isolate.</title>
        <authorList>
            <person name="Baroncelli R."/>
        </authorList>
    </citation>
    <scope>NUCLEOTIDE SEQUENCE [LARGE SCALE GENOMIC DNA]</scope>
    <source>
        <strain evidence="6">7/96</strain>
    </source>
</reference>
<dbReference type="AlphaFoldDB" id="A0A2P5HJP7"/>
<evidence type="ECO:0000256" key="1">
    <source>
        <dbReference type="ARBA" id="ARBA00022450"/>
    </source>
</evidence>
<dbReference type="InterPro" id="IPR032821">
    <property type="entry name" value="PKS_assoc"/>
</dbReference>
<dbReference type="Gene3D" id="3.40.47.10">
    <property type="match status" value="1"/>
</dbReference>
<dbReference type="GO" id="GO:0004312">
    <property type="term" value="F:fatty acid synthase activity"/>
    <property type="evidence" value="ECO:0007669"/>
    <property type="project" value="TreeGrafter"/>
</dbReference>
<dbReference type="InterPro" id="IPR050091">
    <property type="entry name" value="PKS_NRPS_Biosynth_Enz"/>
</dbReference>
<keyword evidence="7" id="KW-1185">Reference proteome</keyword>
<dbReference type="STRING" id="158607.A0A2P5HJP7"/>
<proteinExistence type="predicted"/>
<dbReference type="SUPFAM" id="SSF53901">
    <property type="entry name" value="Thiolase-like"/>
    <property type="match status" value="1"/>
</dbReference>
<dbReference type="Proteomes" id="UP000094444">
    <property type="component" value="Unassembled WGS sequence"/>
</dbReference>
<dbReference type="InterPro" id="IPR016035">
    <property type="entry name" value="Acyl_Trfase/lysoPLipase"/>
</dbReference>
<dbReference type="Pfam" id="PF02801">
    <property type="entry name" value="Ketoacyl-synt_C"/>
    <property type="match status" value="1"/>
</dbReference>
<evidence type="ECO:0000313" key="6">
    <source>
        <dbReference type="EMBL" id="POS70490.1"/>
    </source>
</evidence>
<comment type="caution">
    <text evidence="6">The sequence shown here is derived from an EMBL/GenBank/DDBJ whole genome shotgun (WGS) entry which is preliminary data.</text>
</comment>
<dbReference type="InterPro" id="IPR014043">
    <property type="entry name" value="Acyl_transferase_dom"/>
</dbReference>
<dbReference type="GO" id="GO:0044550">
    <property type="term" value="P:secondary metabolite biosynthetic process"/>
    <property type="evidence" value="ECO:0007669"/>
    <property type="project" value="TreeGrafter"/>
</dbReference>
<evidence type="ECO:0000313" key="7">
    <source>
        <dbReference type="Proteomes" id="UP000094444"/>
    </source>
</evidence>
<dbReference type="CDD" id="cd00833">
    <property type="entry name" value="PKS"/>
    <property type="match status" value="1"/>
</dbReference>
<dbReference type="Pfam" id="PF00698">
    <property type="entry name" value="Acyl_transf_1"/>
    <property type="match status" value="1"/>
</dbReference>